<dbReference type="EMBL" id="GBRH01226810">
    <property type="protein sequence ID" value="JAD71085.1"/>
    <property type="molecule type" value="Transcribed_RNA"/>
</dbReference>
<name>A0A0A9CCG9_ARUDO</name>
<accession>A0A0A9CCG9</accession>
<reference evidence="1" key="1">
    <citation type="submission" date="2014-09" db="EMBL/GenBank/DDBJ databases">
        <authorList>
            <person name="Magalhaes I.L.F."/>
            <person name="Oliveira U."/>
            <person name="Santos F.R."/>
            <person name="Vidigal T.H.D.A."/>
            <person name="Brescovit A.D."/>
            <person name="Santos A.J."/>
        </authorList>
    </citation>
    <scope>NUCLEOTIDE SEQUENCE</scope>
    <source>
        <tissue evidence="1">Shoot tissue taken approximately 20 cm above the soil surface</tissue>
    </source>
</reference>
<evidence type="ECO:0000313" key="1">
    <source>
        <dbReference type="EMBL" id="JAD71085.1"/>
    </source>
</evidence>
<reference evidence="1" key="2">
    <citation type="journal article" date="2015" name="Data Brief">
        <title>Shoot transcriptome of the giant reed, Arundo donax.</title>
        <authorList>
            <person name="Barrero R.A."/>
            <person name="Guerrero F.D."/>
            <person name="Moolhuijzen P."/>
            <person name="Goolsby J.A."/>
            <person name="Tidwell J."/>
            <person name="Bellgard S.E."/>
            <person name="Bellgard M.I."/>
        </authorList>
    </citation>
    <scope>NUCLEOTIDE SEQUENCE</scope>
    <source>
        <tissue evidence="1">Shoot tissue taken approximately 20 cm above the soil surface</tissue>
    </source>
</reference>
<organism evidence="1">
    <name type="scientific">Arundo donax</name>
    <name type="common">Giant reed</name>
    <name type="synonym">Donax arundinaceus</name>
    <dbReference type="NCBI Taxonomy" id="35708"/>
    <lineage>
        <taxon>Eukaryota</taxon>
        <taxon>Viridiplantae</taxon>
        <taxon>Streptophyta</taxon>
        <taxon>Embryophyta</taxon>
        <taxon>Tracheophyta</taxon>
        <taxon>Spermatophyta</taxon>
        <taxon>Magnoliopsida</taxon>
        <taxon>Liliopsida</taxon>
        <taxon>Poales</taxon>
        <taxon>Poaceae</taxon>
        <taxon>PACMAD clade</taxon>
        <taxon>Arundinoideae</taxon>
        <taxon>Arundineae</taxon>
        <taxon>Arundo</taxon>
    </lineage>
</organism>
<proteinExistence type="predicted"/>
<protein>
    <submittedName>
        <fullName evidence="1">Uncharacterized protein</fullName>
    </submittedName>
</protein>
<sequence>MGHASMQFCNPTNSKYSHGLQAQKLRSTSCEQWLDRIHRTLPWRSTSAGRY</sequence>
<dbReference type="AlphaFoldDB" id="A0A0A9CCG9"/>